<comment type="caution">
    <text evidence="3">The sequence shown here is derived from an EMBL/GenBank/DDBJ whole genome shotgun (WGS) entry which is preliminary data.</text>
</comment>
<evidence type="ECO:0000313" key="6">
    <source>
        <dbReference type="Proteomes" id="UP000663829"/>
    </source>
</evidence>
<organism evidence="3 6">
    <name type="scientific">Didymodactylos carnosus</name>
    <dbReference type="NCBI Taxonomy" id="1234261"/>
    <lineage>
        <taxon>Eukaryota</taxon>
        <taxon>Metazoa</taxon>
        <taxon>Spiralia</taxon>
        <taxon>Gnathifera</taxon>
        <taxon>Rotifera</taxon>
        <taxon>Eurotatoria</taxon>
        <taxon>Bdelloidea</taxon>
        <taxon>Philodinida</taxon>
        <taxon>Philodinidae</taxon>
        <taxon>Didymodactylos</taxon>
    </lineage>
</organism>
<dbReference type="PANTHER" id="PTHR15907">
    <property type="entry name" value="DUF614 FAMILY PROTEIN-RELATED"/>
    <property type="match status" value="1"/>
</dbReference>
<evidence type="ECO:0000313" key="2">
    <source>
        <dbReference type="EMBL" id="CAF0771623.1"/>
    </source>
</evidence>
<dbReference type="EMBL" id="CAJOBC010005838">
    <property type="protein sequence ID" value="CAF3877658.1"/>
    <property type="molecule type" value="Genomic_DNA"/>
</dbReference>
<gene>
    <name evidence="3" type="ORF">GPM918_LOCUS19349</name>
    <name evidence="2" type="ORF">OVA965_LOCUS3115</name>
    <name evidence="5" type="ORF">SRO942_LOCUS19344</name>
    <name evidence="4" type="ORF">TMI583_LOCUS3114</name>
</gene>
<sequence>MAYPYHPYYQGGVYGYHPGYSTVNPLVYQPYHQDPYPQSFYRGQSDPYGNQEQGYQGHQALVQTQPGEDTNLLLSTTEWSVGICNCCDDCKQCKFLLYSMSEGDASVAKKINEPLSGCLCVPNIVAVYRMKVRTMFKIKGDSCDDCCVSCFCPPCAGVQLMQELKNRGLP</sequence>
<dbReference type="Proteomes" id="UP000681722">
    <property type="component" value="Unassembled WGS sequence"/>
</dbReference>
<dbReference type="EMBL" id="CAJNOK010000727">
    <property type="protein sequence ID" value="CAF0771623.1"/>
    <property type="molecule type" value="Genomic_DNA"/>
</dbReference>
<proteinExistence type="inferred from homology"/>
<dbReference type="Proteomes" id="UP000677228">
    <property type="component" value="Unassembled WGS sequence"/>
</dbReference>
<dbReference type="AlphaFoldDB" id="A0A814Q0G8"/>
<evidence type="ECO:0000256" key="1">
    <source>
        <dbReference type="ARBA" id="ARBA00009024"/>
    </source>
</evidence>
<comment type="similarity">
    <text evidence="1">Belongs to the cornifelin family.</text>
</comment>
<evidence type="ECO:0000313" key="5">
    <source>
        <dbReference type="EMBL" id="CAF3877658.1"/>
    </source>
</evidence>
<accession>A0A814Q0G8</accession>
<dbReference type="InterPro" id="IPR006461">
    <property type="entry name" value="PLAC_motif_containing"/>
</dbReference>
<protein>
    <submittedName>
        <fullName evidence="3">Uncharacterized protein</fullName>
    </submittedName>
</protein>
<evidence type="ECO:0000313" key="4">
    <source>
        <dbReference type="EMBL" id="CAF3552494.1"/>
    </source>
</evidence>
<keyword evidence="6" id="KW-1185">Reference proteome</keyword>
<dbReference type="Proteomes" id="UP000663829">
    <property type="component" value="Unassembled WGS sequence"/>
</dbReference>
<reference evidence="3" key="1">
    <citation type="submission" date="2021-02" db="EMBL/GenBank/DDBJ databases">
        <authorList>
            <person name="Nowell W R."/>
        </authorList>
    </citation>
    <scope>NUCLEOTIDE SEQUENCE</scope>
</reference>
<dbReference type="NCBIfam" id="TIGR01571">
    <property type="entry name" value="A_thal_Cys_rich"/>
    <property type="match status" value="1"/>
</dbReference>
<dbReference type="EMBL" id="CAJNOQ010005839">
    <property type="protein sequence ID" value="CAF1113561.1"/>
    <property type="molecule type" value="Genomic_DNA"/>
</dbReference>
<name>A0A814Q0G8_9BILA</name>
<dbReference type="EMBL" id="CAJOBA010000727">
    <property type="protein sequence ID" value="CAF3552494.1"/>
    <property type="molecule type" value="Genomic_DNA"/>
</dbReference>
<dbReference type="Proteomes" id="UP000682733">
    <property type="component" value="Unassembled WGS sequence"/>
</dbReference>
<dbReference type="Pfam" id="PF04749">
    <property type="entry name" value="PLAC8"/>
    <property type="match status" value="1"/>
</dbReference>
<evidence type="ECO:0000313" key="3">
    <source>
        <dbReference type="EMBL" id="CAF1113561.1"/>
    </source>
</evidence>
<dbReference type="OrthoDB" id="1045822at2759"/>